<feature type="region of interest" description="Disordered" evidence="1">
    <location>
        <begin position="60"/>
        <end position="89"/>
    </location>
</feature>
<proteinExistence type="evidence at transcript level"/>
<evidence type="ECO:0000256" key="1">
    <source>
        <dbReference type="SAM" id="MobiDB-lite"/>
    </source>
</evidence>
<name>Q9XFV5_9CHLO</name>
<dbReference type="AlphaFoldDB" id="Q9XFV5"/>
<feature type="compositionally biased region" description="Low complexity" evidence="1">
    <location>
        <begin position="1"/>
        <end position="17"/>
    </location>
</feature>
<reference evidence="2" key="1">
    <citation type="submission" date="1999-05" db="EMBL/GenBank/DDBJ databases">
        <title>Isolation of several anti-stress genes from halotolerant green alga Chlamydomonas by a simple functional expression screening in E.coli.</title>
        <authorList>
            <person name="Miyasaka H."/>
            <person name="Kanaboshi H."/>
            <person name="Ikeda K."/>
        </authorList>
    </citation>
    <scope>NUCLEOTIDE SEQUENCE</scope>
    <source>
        <strain evidence="2">HS-5</strain>
    </source>
</reference>
<protein>
    <submittedName>
        <fullName evidence="2">Uncharacterized protein</fullName>
    </submittedName>
</protein>
<dbReference type="EMBL" id="AU066551">
    <property type="protein sequence ID" value="BAA78602.1"/>
    <property type="molecule type" value="mRNA"/>
</dbReference>
<sequence length="89" mass="9463">MALSLARGCGARAPARPVQSACPTRAGTRASAAHRRGPGRVAQVSSCARRRTSTLCSRILRTSSKRLRTSPSQWPMSRRPSARCSSPSG</sequence>
<evidence type="ECO:0000313" key="2">
    <source>
        <dbReference type="EMBL" id="BAA78602.1"/>
    </source>
</evidence>
<feature type="compositionally biased region" description="Low complexity" evidence="1">
    <location>
        <begin position="75"/>
        <end position="89"/>
    </location>
</feature>
<feature type="region of interest" description="Disordered" evidence="1">
    <location>
        <begin position="1"/>
        <end position="46"/>
    </location>
</feature>
<organism evidence="2">
    <name type="scientific">Chlamydomonas sp. HS-5</name>
    <dbReference type="NCBI Taxonomy" id="108458"/>
    <lineage>
        <taxon>Eukaryota</taxon>
        <taxon>Viridiplantae</taxon>
        <taxon>Chlorophyta</taxon>
        <taxon>core chlorophytes</taxon>
        <taxon>Chlorophyceae</taxon>
        <taxon>CS clade</taxon>
        <taxon>Chlamydomonadales</taxon>
        <taxon>Chlamydomonadaceae</taxon>
        <taxon>Chlamydomonas</taxon>
    </lineage>
</organism>
<accession>Q9XFV5</accession>